<protein>
    <submittedName>
        <fullName evidence="1">Uncharacterized protein</fullName>
    </submittedName>
</protein>
<feature type="non-terminal residue" evidence="1">
    <location>
        <position position="1"/>
    </location>
</feature>
<reference evidence="1" key="1">
    <citation type="journal article" date="2014" name="Front. Microbiol.">
        <title>High frequency of phylogenetically diverse reductive dehalogenase-homologous genes in deep subseafloor sedimentary metagenomes.</title>
        <authorList>
            <person name="Kawai M."/>
            <person name="Futagami T."/>
            <person name="Toyoda A."/>
            <person name="Takaki Y."/>
            <person name="Nishi S."/>
            <person name="Hori S."/>
            <person name="Arai W."/>
            <person name="Tsubouchi T."/>
            <person name="Morono Y."/>
            <person name="Uchiyama I."/>
            <person name="Ito T."/>
            <person name="Fujiyama A."/>
            <person name="Inagaki F."/>
            <person name="Takami H."/>
        </authorList>
    </citation>
    <scope>NUCLEOTIDE SEQUENCE</scope>
    <source>
        <strain evidence="1">Expedition CK06-06</strain>
    </source>
</reference>
<name>X1LH05_9ZZZZ</name>
<dbReference type="InterPro" id="IPR009308">
    <property type="entry name" value="Rhamnose_isomerase"/>
</dbReference>
<proteinExistence type="predicted"/>
<comment type="caution">
    <text evidence="1">The sequence shown here is derived from an EMBL/GenBank/DDBJ whole genome shotgun (WGS) entry which is preliminary data.</text>
</comment>
<dbReference type="Pfam" id="PF06134">
    <property type="entry name" value="RhaA"/>
    <property type="match status" value="1"/>
</dbReference>
<feature type="non-terminal residue" evidence="1">
    <location>
        <position position="45"/>
    </location>
</feature>
<evidence type="ECO:0000313" key="1">
    <source>
        <dbReference type="EMBL" id="GAH93438.1"/>
    </source>
</evidence>
<gene>
    <name evidence="1" type="ORF">S03H2_72788</name>
</gene>
<organism evidence="1">
    <name type="scientific">marine sediment metagenome</name>
    <dbReference type="NCBI Taxonomy" id="412755"/>
    <lineage>
        <taxon>unclassified sequences</taxon>
        <taxon>metagenomes</taxon>
        <taxon>ecological metagenomes</taxon>
    </lineage>
</organism>
<accession>X1LH05</accession>
<dbReference type="EMBL" id="BARU01049453">
    <property type="protein sequence ID" value="GAH93438.1"/>
    <property type="molecule type" value="Genomic_DNA"/>
</dbReference>
<dbReference type="Gene3D" id="3.20.20.150">
    <property type="entry name" value="Divalent-metal-dependent TIM barrel enzymes"/>
    <property type="match status" value="1"/>
</dbReference>
<dbReference type="AlphaFoldDB" id="X1LH05"/>
<dbReference type="GO" id="GO:0008740">
    <property type="term" value="F:L-rhamnose isomerase activity"/>
    <property type="evidence" value="ECO:0007669"/>
    <property type="project" value="InterPro"/>
</dbReference>
<dbReference type="GO" id="GO:0030145">
    <property type="term" value="F:manganese ion binding"/>
    <property type="evidence" value="ECO:0007669"/>
    <property type="project" value="InterPro"/>
</dbReference>
<sequence length="45" mass="4850">LIAIMAEIVRADALSKVYIATDFFDGSINRIGAWVIGARAVLKSL</sequence>